<dbReference type="GeneID" id="108854691"/>
<keyword evidence="10" id="KW-1185">Reference proteome</keyword>
<dbReference type="InterPro" id="IPR036955">
    <property type="entry name" value="AP2/ERF_dom_sf"/>
</dbReference>
<reference evidence="11" key="2">
    <citation type="submission" date="2025-08" db="UniProtKB">
        <authorList>
            <consortium name="RefSeq"/>
        </authorList>
    </citation>
    <scope>IDENTIFICATION</scope>
    <source>
        <tissue evidence="11">Leaf</tissue>
    </source>
</reference>
<dbReference type="SUPFAM" id="SSF54171">
    <property type="entry name" value="DNA-binding domain"/>
    <property type="match status" value="1"/>
</dbReference>
<evidence type="ECO:0000313" key="10">
    <source>
        <dbReference type="Proteomes" id="UP000504610"/>
    </source>
</evidence>
<dbReference type="AlphaFoldDB" id="A0A6J0NI68"/>
<dbReference type="GO" id="GO:0000976">
    <property type="term" value="F:transcription cis-regulatory region binding"/>
    <property type="evidence" value="ECO:0007669"/>
    <property type="project" value="UniProtKB-ARBA"/>
</dbReference>
<keyword evidence="6" id="KW-0804">Transcription</keyword>
<protein>
    <submittedName>
        <fullName evidence="11">Ethylene-responsive transcription factor ERF014</fullName>
    </submittedName>
</protein>
<dbReference type="OrthoDB" id="665906at2759"/>
<comment type="subcellular location">
    <subcellularLocation>
        <location evidence="1">Nucleus</location>
    </subcellularLocation>
</comment>
<dbReference type="KEGG" id="rsz:108854691"/>
<comment type="similarity">
    <text evidence="8">Belongs to the AP2/ERF transcription factor family. ERF subfamily.</text>
</comment>
<dbReference type="GO" id="GO:0005634">
    <property type="term" value="C:nucleus"/>
    <property type="evidence" value="ECO:0007669"/>
    <property type="project" value="UniProtKB-SubCell"/>
</dbReference>
<keyword evidence="3" id="KW-0805">Transcription regulation</keyword>
<name>A0A6J0NI68_RAPSA</name>
<keyword evidence="4" id="KW-0238">DNA-binding</keyword>
<dbReference type="InterPro" id="IPR051032">
    <property type="entry name" value="AP2/ERF_TF_ERF_subfamily"/>
</dbReference>
<accession>A0A6J0NI68</accession>
<dbReference type="InterPro" id="IPR001471">
    <property type="entry name" value="AP2/ERF_dom"/>
</dbReference>
<dbReference type="FunFam" id="3.30.730.10:FF:000006">
    <property type="entry name" value="ethylene-responsive transcription factor ERF014-like"/>
    <property type="match status" value="1"/>
</dbReference>
<dbReference type="GO" id="GO:0003700">
    <property type="term" value="F:DNA-binding transcription factor activity"/>
    <property type="evidence" value="ECO:0007669"/>
    <property type="project" value="InterPro"/>
</dbReference>
<keyword evidence="7" id="KW-0539">Nucleus</keyword>
<dbReference type="RefSeq" id="XP_018483816.2">
    <property type="nucleotide sequence ID" value="XM_018628314.2"/>
</dbReference>
<dbReference type="InterPro" id="IPR016177">
    <property type="entry name" value="DNA-bd_dom_sf"/>
</dbReference>
<evidence type="ECO:0000256" key="1">
    <source>
        <dbReference type="ARBA" id="ARBA00004123"/>
    </source>
</evidence>
<keyword evidence="5" id="KW-0010">Activator</keyword>
<evidence type="ECO:0000259" key="9">
    <source>
        <dbReference type="PROSITE" id="PS51032"/>
    </source>
</evidence>
<dbReference type="GO" id="GO:0009873">
    <property type="term" value="P:ethylene-activated signaling pathway"/>
    <property type="evidence" value="ECO:0007669"/>
    <property type="project" value="UniProtKB-KW"/>
</dbReference>
<dbReference type="CDD" id="cd00018">
    <property type="entry name" value="AP2"/>
    <property type="match status" value="1"/>
</dbReference>
<organism evidence="10 11">
    <name type="scientific">Raphanus sativus</name>
    <name type="common">Radish</name>
    <name type="synonym">Raphanus raphanistrum var. sativus</name>
    <dbReference type="NCBI Taxonomy" id="3726"/>
    <lineage>
        <taxon>Eukaryota</taxon>
        <taxon>Viridiplantae</taxon>
        <taxon>Streptophyta</taxon>
        <taxon>Embryophyta</taxon>
        <taxon>Tracheophyta</taxon>
        <taxon>Spermatophyta</taxon>
        <taxon>Magnoliopsida</taxon>
        <taxon>eudicotyledons</taxon>
        <taxon>Gunneridae</taxon>
        <taxon>Pentapetalae</taxon>
        <taxon>rosids</taxon>
        <taxon>malvids</taxon>
        <taxon>Brassicales</taxon>
        <taxon>Brassicaceae</taxon>
        <taxon>Brassiceae</taxon>
        <taxon>Raphanus</taxon>
    </lineage>
</organism>
<evidence type="ECO:0000256" key="7">
    <source>
        <dbReference type="ARBA" id="ARBA00023242"/>
    </source>
</evidence>
<dbReference type="Proteomes" id="UP000504610">
    <property type="component" value="Chromosome 1"/>
</dbReference>
<dbReference type="PANTHER" id="PTHR31985:SF231">
    <property type="entry name" value="ETHYLENE-RESPONSIVE TRANSCRIPTION FACTOR ERF014"/>
    <property type="match status" value="1"/>
</dbReference>
<dbReference type="Gene3D" id="3.30.730.10">
    <property type="entry name" value="AP2/ERF domain"/>
    <property type="match status" value="1"/>
</dbReference>
<evidence type="ECO:0000256" key="4">
    <source>
        <dbReference type="ARBA" id="ARBA00023125"/>
    </source>
</evidence>
<keyword evidence="2" id="KW-0936">Ethylene signaling pathway</keyword>
<evidence type="ECO:0000256" key="2">
    <source>
        <dbReference type="ARBA" id="ARBA00022745"/>
    </source>
</evidence>
<dbReference type="PRINTS" id="PR00367">
    <property type="entry name" value="ETHRSPELEMNT"/>
</dbReference>
<reference evidence="10" key="1">
    <citation type="journal article" date="2019" name="Database">
        <title>The radish genome database (RadishGD): an integrated information resource for radish genomics.</title>
        <authorList>
            <person name="Yu H.J."/>
            <person name="Baek S."/>
            <person name="Lee Y.J."/>
            <person name="Cho A."/>
            <person name="Mun J.H."/>
        </authorList>
    </citation>
    <scope>NUCLEOTIDE SEQUENCE [LARGE SCALE GENOMIC DNA]</scope>
    <source>
        <strain evidence="10">cv. WK10039</strain>
    </source>
</reference>
<evidence type="ECO:0000256" key="5">
    <source>
        <dbReference type="ARBA" id="ARBA00023159"/>
    </source>
</evidence>
<evidence type="ECO:0000313" key="11">
    <source>
        <dbReference type="RefSeq" id="XP_018483816.2"/>
    </source>
</evidence>
<gene>
    <name evidence="11" type="primary">LOC108854691</name>
</gene>
<evidence type="ECO:0000256" key="8">
    <source>
        <dbReference type="ARBA" id="ARBA00024343"/>
    </source>
</evidence>
<feature type="domain" description="AP2/ERF" evidence="9">
    <location>
        <begin position="92"/>
        <end position="150"/>
    </location>
</feature>
<proteinExistence type="inferred from homology"/>
<dbReference type="SMART" id="SM00380">
    <property type="entry name" value="AP2"/>
    <property type="match status" value="1"/>
</dbReference>
<dbReference type="PANTHER" id="PTHR31985">
    <property type="entry name" value="ETHYLENE-RESPONSIVE TRANSCRIPTION FACTOR ERF042-RELATED"/>
    <property type="match status" value="1"/>
</dbReference>
<evidence type="ECO:0000256" key="3">
    <source>
        <dbReference type="ARBA" id="ARBA00023015"/>
    </source>
</evidence>
<sequence>MCVPHATFFDYVHSIFYYSVTTFVLHISSINRDELFFSSNFLLKYNTLYVINLLSMVKALQNTTKRMSPSSSSSSSSLSTSSSISKNNMAKKYKGVRMRSWGSWVSEIRAPNQKTRIWLGSYSTAEAAARAYDAALLCLKGSSANNLNFPEISSSLYNTNNGDNKNTINMSPKYIQRVAAAAANADPSSSSVSTSSPLLSSSPSEDLYDVVSMSQYDQQVVSLSESSWYNCFDGDDQFMLPYLTTPLADDFFEEGDIRLWNFC</sequence>
<evidence type="ECO:0000256" key="6">
    <source>
        <dbReference type="ARBA" id="ARBA00023163"/>
    </source>
</evidence>
<dbReference type="PROSITE" id="PS51032">
    <property type="entry name" value="AP2_ERF"/>
    <property type="match status" value="1"/>
</dbReference>
<dbReference type="Pfam" id="PF00847">
    <property type="entry name" value="AP2"/>
    <property type="match status" value="1"/>
</dbReference>